<dbReference type="CDD" id="cd06257">
    <property type="entry name" value="DnaJ"/>
    <property type="match status" value="1"/>
</dbReference>
<dbReference type="AlphaFoldDB" id="A0A2T7C4E8"/>
<dbReference type="GO" id="GO:0005783">
    <property type="term" value="C:endoplasmic reticulum"/>
    <property type="evidence" value="ECO:0007669"/>
    <property type="project" value="UniProtKB-ARBA"/>
</dbReference>
<dbReference type="PANTHER" id="PTHR44137:SF53">
    <property type="entry name" value="DNAJ DOMAIN CONTAINING PROTEIN, EXPRESSED"/>
    <property type="match status" value="1"/>
</dbReference>
<feature type="region of interest" description="Disordered" evidence="1">
    <location>
        <begin position="146"/>
        <end position="252"/>
    </location>
</feature>
<feature type="compositionally biased region" description="Basic residues" evidence="1">
    <location>
        <begin position="166"/>
        <end position="227"/>
    </location>
</feature>
<dbReference type="Proteomes" id="UP000244336">
    <property type="component" value="Chromosome 9"/>
</dbReference>
<keyword evidence="4" id="KW-1185">Reference proteome</keyword>
<dbReference type="SMART" id="SM00271">
    <property type="entry name" value="DnaJ"/>
    <property type="match status" value="1"/>
</dbReference>
<dbReference type="InterPro" id="IPR036869">
    <property type="entry name" value="J_dom_sf"/>
</dbReference>
<dbReference type="OrthoDB" id="10250354at2759"/>
<evidence type="ECO:0000313" key="3">
    <source>
        <dbReference type="EMBL" id="PUZ38214.1"/>
    </source>
</evidence>
<organism evidence="3 4">
    <name type="scientific">Panicum hallii var. hallii</name>
    <dbReference type="NCBI Taxonomy" id="1504633"/>
    <lineage>
        <taxon>Eukaryota</taxon>
        <taxon>Viridiplantae</taxon>
        <taxon>Streptophyta</taxon>
        <taxon>Embryophyta</taxon>
        <taxon>Tracheophyta</taxon>
        <taxon>Spermatophyta</taxon>
        <taxon>Magnoliopsida</taxon>
        <taxon>Liliopsida</taxon>
        <taxon>Poales</taxon>
        <taxon>Poaceae</taxon>
        <taxon>PACMAD clade</taxon>
        <taxon>Panicoideae</taxon>
        <taxon>Panicodae</taxon>
        <taxon>Paniceae</taxon>
        <taxon>Panicinae</taxon>
        <taxon>Panicum</taxon>
        <taxon>Panicum sect. Panicum</taxon>
    </lineage>
</organism>
<dbReference type="PANTHER" id="PTHR44137">
    <property type="entry name" value="BNAC03G44070D PROTEIN"/>
    <property type="match status" value="1"/>
</dbReference>
<evidence type="ECO:0000259" key="2">
    <source>
        <dbReference type="PROSITE" id="PS50076"/>
    </source>
</evidence>
<dbReference type="Gramene" id="PUZ38214">
    <property type="protein sequence ID" value="PUZ38214"/>
    <property type="gene ID" value="GQ55_9G178800"/>
</dbReference>
<dbReference type="STRING" id="1504633.A0A2T7C4E8"/>
<evidence type="ECO:0000313" key="4">
    <source>
        <dbReference type="Proteomes" id="UP000244336"/>
    </source>
</evidence>
<reference evidence="3 4" key="1">
    <citation type="submission" date="2018-04" db="EMBL/GenBank/DDBJ databases">
        <title>WGS assembly of Panicum hallii var. hallii HAL2.</title>
        <authorList>
            <person name="Lovell J."/>
            <person name="Jenkins J."/>
            <person name="Lowry D."/>
            <person name="Mamidi S."/>
            <person name="Sreedasyam A."/>
            <person name="Weng X."/>
            <person name="Barry K."/>
            <person name="Bonette J."/>
            <person name="Campitelli B."/>
            <person name="Daum C."/>
            <person name="Gordon S."/>
            <person name="Gould B."/>
            <person name="Lipzen A."/>
            <person name="MacQueen A."/>
            <person name="Palacio-Mejia J."/>
            <person name="Plott C."/>
            <person name="Shakirov E."/>
            <person name="Shu S."/>
            <person name="Yoshinaga Y."/>
            <person name="Zane M."/>
            <person name="Rokhsar D."/>
            <person name="Grimwood J."/>
            <person name="Schmutz J."/>
            <person name="Juenger T."/>
        </authorList>
    </citation>
    <scope>NUCLEOTIDE SEQUENCE [LARGE SCALE GENOMIC DNA]</scope>
    <source>
        <strain evidence="4">cv. HAL2</strain>
    </source>
</reference>
<dbReference type="Pfam" id="PF00226">
    <property type="entry name" value="DnaJ"/>
    <property type="match status" value="1"/>
</dbReference>
<sequence length="361" mass="39725">MAHPSTDPARAAAAAMADDAAGSKEEQARRAQALAEKCFLAGNVHGARQWMQSAARLAPGLPGTARVAAAYDVHAAAAAARGGPDCWYAVLGLRPSGGGGPRVTHDDVKRQHRRLCLLVHPDKNPCAAADGAFKLVQAAWQALSARHPPGAANQPAPPRPPQQRQQAHRQGRRSRSRVRGLRSCRCRGGLRRRRHRGLGRRRRRAPRTRRRGRSPRRKAGGARRCLRRAGGPLRRPGTSARLRRVHHQREEELPVRELPLEPHGRSAAGRGRRLLRGRLPLGVAALKILLDGSNKNRFQFGVARRVVRVYLCAGGLWNSSSLSWVRFVTWETLQAAVQAWNPPKSQDIKRCVVLHQVSEAK</sequence>
<proteinExistence type="predicted"/>
<accession>A0A2T7C4E8</accession>
<dbReference type="Gene3D" id="1.10.287.110">
    <property type="entry name" value="DnaJ domain"/>
    <property type="match status" value="1"/>
</dbReference>
<feature type="domain" description="J" evidence="2">
    <location>
        <begin position="86"/>
        <end position="171"/>
    </location>
</feature>
<gene>
    <name evidence="3" type="ORF">GQ55_9G178800</name>
</gene>
<evidence type="ECO:0000256" key="1">
    <source>
        <dbReference type="SAM" id="MobiDB-lite"/>
    </source>
</evidence>
<dbReference type="EMBL" id="CM009757">
    <property type="protein sequence ID" value="PUZ38214.1"/>
    <property type="molecule type" value="Genomic_DNA"/>
</dbReference>
<name>A0A2T7C4E8_9POAL</name>
<feature type="compositionally biased region" description="Low complexity" evidence="1">
    <location>
        <begin position="228"/>
        <end position="237"/>
    </location>
</feature>
<protein>
    <recommendedName>
        <fullName evidence="2">J domain-containing protein</fullName>
    </recommendedName>
</protein>
<dbReference type="SUPFAM" id="SSF46565">
    <property type="entry name" value="Chaperone J-domain"/>
    <property type="match status" value="1"/>
</dbReference>
<dbReference type="PROSITE" id="PS50076">
    <property type="entry name" value="DNAJ_2"/>
    <property type="match status" value="1"/>
</dbReference>
<dbReference type="InterPro" id="IPR001623">
    <property type="entry name" value="DnaJ_domain"/>
</dbReference>